<organism evidence="1 2">
    <name type="scientific">Microcystis panniformis Mp_MB_F_20051200_S9</name>
    <dbReference type="NCBI Taxonomy" id="2486223"/>
    <lineage>
        <taxon>Bacteria</taxon>
        <taxon>Bacillati</taxon>
        <taxon>Cyanobacteriota</taxon>
        <taxon>Cyanophyceae</taxon>
        <taxon>Oscillatoriophycideae</taxon>
        <taxon>Chroococcales</taxon>
        <taxon>Microcystaceae</taxon>
        <taxon>Microcystis</taxon>
    </lineage>
</organism>
<proteinExistence type="predicted"/>
<evidence type="ECO:0000313" key="2">
    <source>
        <dbReference type="Proteomes" id="UP000317165"/>
    </source>
</evidence>
<dbReference type="InterPro" id="IPR023393">
    <property type="entry name" value="START-like_dom_sf"/>
</dbReference>
<dbReference type="Gene3D" id="3.30.530.20">
    <property type="match status" value="1"/>
</dbReference>
<protein>
    <submittedName>
        <fullName evidence="1">SRPBCC family protein</fullName>
    </submittedName>
</protein>
<dbReference type="EMBL" id="SFAC01000115">
    <property type="protein sequence ID" value="TRV62978.1"/>
    <property type="molecule type" value="Genomic_DNA"/>
</dbReference>
<gene>
    <name evidence="1" type="ORF">EWV53_09275</name>
</gene>
<reference evidence="1 2" key="1">
    <citation type="submission" date="2019-01" db="EMBL/GenBank/DDBJ databases">
        <title>Coherence of Microcystis species and biogeography revealed through population genomics.</title>
        <authorList>
            <person name="Perez-Carrascal O.M."/>
            <person name="Terrat Y."/>
            <person name="Giani A."/>
            <person name="Fortin N."/>
            <person name="Tromas N."/>
            <person name="Shapiro B.J."/>
        </authorList>
    </citation>
    <scope>NUCLEOTIDE SEQUENCE [LARGE SCALE GENOMIC DNA]</scope>
    <source>
        <strain evidence="1">Mp_MB_F_20051200_S9</strain>
    </source>
</reference>
<dbReference type="AlphaFoldDB" id="A0A552Q181"/>
<dbReference type="CDD" id="cd07812">
    <property type="entry name" value="SRPBCC"/>
    <property type="match status" value="1"/>
</dbReference>
<accession>A0A552Q181</accession>
<dbReference type="Proteomes" id="UP000317165">
    <property type="component" value="Unassembled WGS sequence"/>
</dbReference>
<name>A0A552Q181_9CHRO</name>
<dbReference type="SUPFAM" id="SSF55961">
    <property type="entry name" value="Bet v1-like"/>
    <property type="match status" value="1"/>
</dbReference>
<sequence length="167" mass="19957">MNLTLRNFLNLNMKPCEPEFVADAKNIKRFDIIVKASPMEVFEVVAGKDEELWFPNFKSMRWVNGLEKCVGAQREYCIKGLSMLENFTVWEPGKRLVFYMSFMSIPYCSRFMEHYEITLITQDQTQLTWRICYEPSWIFWLFFPIVRMIFEADFNQAAMNLENYFAS</sequence>
<comment type="caution">
    <text evidence="1">The sequence shown here is derived from an EMBL/GenBank/DDBJ whole genome shotgun (WGS) entry which is preliminary data.</text>
</comment>
<evidence type="ECO:0000313" key="1">
    <source>
        <dbReference type="EMBL" id="TRV62978.1"/>
    </source>
</evidence>